<name>A0AAN4USC3_9RHOB</name>
<dbReference type="Pfam" id="PF06080">
    <property type="entry name" value="DUF938"/>
    <property type="match status" value="1"/>
</dbReference>
<dbReference type="GO" id="GO:0008168">
    <property type="term" value="F:methyltransferase activity"/>
    <property type="evidence" value="ECO:0007669"/>
    <property type="project" value="UniProtKB-KW"/>
</dbReference>
<keyword evidence="1" id="KW-0489">Methyltransferase</keyword>
<evidence type="ECO:0000313" key="3">
    <source>
        <dbReference type="Proteomes" id="UP000199541"/>
    </source>
</evidence>
<reference evidence="2 3" key="2">
    <citation type="submission" date="2016-10" db="EMBL/GenBank/DDBJ databases">
        <authorList>
            <person name="Varghese N."/>
            <person name="Submissions S."/>
        </authorList>
    </citation>
    <scope>NUCLEOTIDE SEQUENCE [LARGE SCALE GENOMIC DNA]</scope>
    <source>
        <strain evidence="2 3">DSM 24802</strain>
    </source>
</reference>
<sequence length="218" mass="22688">MTGLQLPDSAALRAQAEGGCRISPSALRNVEPILAQMELHAPQTGRALEIASGTGQHMVRYAARRPNLTWQPSDLNPANMASIAAWRQASGAANIRAPITLDAGTPGWAAKLGPLNLVVMVNVLHLVTEAAACTILAETAAALAPAGVALIYGPFLRDGVPTSEGDRRFDESLRAQNAGLGYKDAAWVAARLAAAGLTPAPPAEMPANNLMFVARAAR</sequence>
<evidence type="ECO:0000313" key="1">
    <source>
        <dbReference type="EMBL" id="GHE02858.1"/>
    </source>
</evidence>
<evidence type="ECO:0000313" key="4">
    <source>
        <dbReference type="Proteomes" id="UP000634647"/>
    </source>
</evidence>
<keyword evidence="3" id="KW-1185">Reference proteome</keyword>
<dbReference type="Proteomes" id="UP000199541">
    <property type="component" value="Unassembled WGS sequence"/>
</dbReference>
<dbReference type="AlphaFoldDB" id="A0AAN4USC3"/>
<dbReference type="InterPro" id="IPR010342">
    <property type="entry name" value="DUF938"/>
</dbReference>
<reference evidence="1" key="1">
    <citation type="journal article" date="2014" name="Int. J. Syst. Evol. Microbiol.">
        <title>Complete genome sequence of Corynebacterium casei LMG S-19264T (=DSM 44701T), isolated from a smear-ripened cheese.</title>
        <authorList>
            <consortium name="US DOE Joint Genome Institute (JGI-PGF)"/>
            <person name="Walter F."/>
            <person name="Albersmeier A."/>
            <person name="Kalinowski J."/>
            <person name="Ruckert C."/>
        </authorList>
    </citation>
    <scope>NUCLEOTIDE SEQUENCE</scope>
    <source>
        <strain evidence="1">CGMCC 1.10859</strain>
    </source>
</reference>
<reference evidence="1" key="3">
    <citation type="submission" date="2023-06" db="EMBL/GenBank/DDBJ databases">
        <authorList>
            <person name="Sun Q."/>
            <person name="Zhou Y."/>
        </authorList>
    </citation>
    <scope>NUCLEOTIDE SEQUENCE</scope>
    <source>
        <strain evidence="1">CGMCC 1.10859</strain>
    </source>
</reference>
<dbReference type="PANTHER" id="PTHR20974:SF0">
    <property type="entry name" value="UPF0585 PROTEIN CG18661"/>
    <property type="match status" value="1"/>
</dbReference>
<dbReference type="Proteomes" id="UP000634647">
    <property type="component" value="Unassembled WGS sequence"/>
</dbReference>
<dbReference type="Gene3D" id="3.40.50.150">
    <property type="entry name" value="Vaccinia Virus protein VP39"/>
    <property type="match status" value="1"/>
</dbReference>
<dbReference type="EMBL" id="FNOB01000011">
    <property type="protein sequence ID" value="SDX16732.1"/>
    <property type="molecule type" value="Genomic_DNA"/>
</dbReference>
<gene>
    <name evidence="1" type="ORF">GCM10008024_24060</name>
    <name evidence="2" type="ORF">SAMN05444006_11120</name>
</gene>
<protein>
    <submittedName>
        <fullName evidence="1">Methyltransferase</fullName>
    </submittedName>
</protein>
<dbReference type="PANTHER" id="PTHR20974">
    <property type="entry name" value="UPF0585 PROTEIN CG18661"/>
    <property type="match status" value="1"/>
</dbReference>
<dbReference type="SUPFAM" id="SSF53335">
    <property type="entry name" value="S-adenosyl-L-methionine-dependent methyltransferases"/>
    <property type="match status" value="1"/>
</dbReference>
<organism evidence="1 4">
    <name type="scientific">Allgaiera indica</name>
    <dbReference type="NCBI Taxonomy" id="765699"/>
    <lineage>
        <taxon>Bacteria</taxon>
        <taxon>Pseudomonadati</taxon>
        <taxon>Pseudomonadota</taxon>
        <taxon>Alphaproteobacteria</taxon>
        <taxon>Rhodobacterales</taxon>
        <taxon>Paracoccaceae</taxon>
        <taxon>Allgaiera</taxon>
    </lineage>
</organism>
<keyword evidence="1" id="KW-0808">Transferase</keyword>
<accession>A0AAN4USC3</accession>
<comment type="caution">
    <text evidence="1">The sequence shown here is derived from an EMBL/GenBank/DDBJ whole genome shotgun (WGS) entry which is preliminary data.</text>
</comment>
<dbReference type="RefSeq" id="WP_035845632.1">
    <property type="nucleotide sequence ID" value="NZ_BNAB01000010.1"/>
</dbReference>
<dbReference type="InterPro" id="IPR029063">
    <property type="entry name" value="SAM-dependent_MTases_sf"/>
</dbReference>
<dbReference type="EMBL" id="BNAB01000010">
    <property type="protein sequence ID" value="GHE02858.1"/>
    <property type="molecule type" value="Genomic_DNA"/>
</dbReference>
<dbReference type="GO" id="GO:0032259">
    <property type="term" value="P:methylation"/>
    <property type="evidence" value="ECO:0007669"/>
    <property type="project" value="UniProtKB-KW"/>
</dbReference>
<evidence type="ECO:0000313" key="2">
    <source>
        <dbReference type="EMBL" id="SDX16732.1"/>
    </source>
</evidence>
<proteinExistence type="predicted"/>